<name>A0ABM7YER9_9BURK</name>
<dbReference type="SMART" id="SM00151">
    <property type="entry name" value="SWIB"/>
    <property type="match status" value="1"/>
</dbReference>
<organism evidence="3 4">
    <name type="scientific">Sphaerotilus microaerophilus</name>
    <dbReference type="NCBI Taxonomy" id="2914710"/>
    <lineage>
        <taxon>Bacteria</taxon>
        <taxon>Pseudomonadati</taxon>
        <taxon>Pseudomonadota</taxon>
        <taxon>Betaproteobacteria</taxon>
        <taxon>Burkholderiales</taxon>
        <taxon>Sphaerotilaceae</taxon>
        <taxon>Sphaerotilus</taxon>
    </lineage>
</organism>
<dbReference type="PANTHER" id="PTHR13844">
    <property type="entry name" value="SWI/SNF-RELATED MATRIX-ASSOCIATED ACTIN-DEPENDENT REGULATOR OF CHROMATIN SUBFAMILY D"/>
    <property type="match status" value="1"/>
</dbReference>
<feature type="domain" description="DM2" evidence="2">
    <location>
        <begin position="134"/>
        <end position="210"/>
    </location>
</feature>
<accession>A0ABM7YER9</accession>
<sequence length="210" mass="22779">MTGVWQEVNTAAHRTAIGAVTEAPHGIRPKGDACGPQKTGLYRRFTPRGCGNCLLNGWGRQYHPRPQCRRYAGVRAGGPGKARRQSLMERVNMATAKKAAAKQAPAAKKSAAAETKAAAPAAKEAPAKRTANAAFMKAMTPSAALAAVIGKQPAPRTEVTKKIWEYIKKHKLQDEANKRMINADAKLKVIFKKDQVSMFEMTKLISEQLS</sequence>
<keyword evidence="4" id="KW-1185">Reference proteome</keyword>
<dbReference type="InterPro" id="IPR003121">
    <property type="entry name" value="SWIB_MDM2_domain"/>
</dbReference>
<dbReference type="Proteomes" id="UP001057498">
    <property type="component" value="Chromosome"/>
</dbReference>
<dbReference type="EMBL" id="AP025730">
    <property type="protein sequence ID" value="BDI03204.1"/>
    <property type="molecule type" value="Genomic_DNA"/>
</dbReference>
<dbReference type="CDD" id="cd10567">
    <property type="entry name" value="SWIB-MDM2_like"/>
    <property type="match status" value="1"/>
</dbReference>
<dbReference type="Gene3D" id="1.10.245.10">
    <property type="entry name" value="SWIB/MDM2 domain"/>
    <property type="match status" value="1"/>
</dbReference>
<evidence type="ECO:0000313" key="3">
    <source>
        <dbReference type="EMBL" id="BDI03204.1"/>
    </source>
</evidence>
<dbReference type="Pfam" id="PF02201">
    <property type="entry name" value="SWIB"/>
    <property type="match status" value="1"/>
</dbReference>
<dbReference type="InterPro" id="IPR019835">
    <property type="entry name" value="SWIB_domain"/>
</dbReference>
<gene>
    <name evidence="3" type="ORF">CATMQ487_01740</name>
</gene>
<evidence type="ECO:0000313" key="4">
    <source>
        <dbReference type="Proteomes" id="UP001057498"/>
    </source>
</evidence>
<reference evidence="3" key="1">
    <citation type="submission" date="2022-04" db="EMBL/GenBank/DDBJ databases">
        <title>Whole genome sequence of Sphaerotilus sp. FB-5.</title>
        <authorList>
            <person name="Takeda M."/>
            <person name="Narihara S."/>
            <person name="Akimoto M."/>
            <person name="Akimoto R."/>
            <person name="Nishiyashiki S."/>
            <person name="Murakami T."/>
        </authorList>
    </citation>
    <scope>NUCLEOTIDE SEQUENCE</scope>
    <source>
        <strain evidence="3">FB-5</strain>
    </source>
</reference>
<dbReference type="InterPro" id="IPR036885">
    <property type="entry name" value="SWIB_MDM2_dom_sf"/>
</dbReference>
<dbReference type="SUPFAM" id="SSF47592">
    <property type="entry name" value="SWIB/MDM2 domain"/>
    <property type="match status" value="1"/>
</dbReference>
<proteinExistence type="predicted"/>
<evidence type="ECO:0000256" key="1">
    <source>
        <dbReference type="SAM" id="MobiDB-lite"/>
    </source>
</evidence>
<feature type="region of interest" description="Disordered" evidence="1">
    <location>
        <begin position="103"/>
        <end position="126"/>
    </location>
</feature>
<evidence type="ECO:0000259" key="2">
    <source>
        <dbReference type="PROSITE" id="PS51925"/>
    </source>
</evidence>
<protein>
    <recommendedName>
        <fullName evidence="2">DM2 domain-containing protein</fullName>
    </recommendedName>
</protein>
<dbReference type="PROSITE" id="PS51925">
    <property type="entry name" value="SWIB_MDM2"/>
    <property type="match status" value="1"/>
</dbReference>